<dbReference type="EMBL" id="JACRTF010000001">
    <property type="protein sequence ID" value="MBC8593663.1"/>
    <property type="molecule type" value="Genomic_DNA"/>
</dbReference>
<proteinExistence type="predicted"/>
<dbReference type="Proteomes" id="UP000651085">
    <property type="component" value="Unassembled WGS sequence"/>
</dbReference>
<sequence>MAQDNGKAITLKGSIQSDVLIPQEDEKIGTGTYDDWALTNTYAELHLLNKYVTAGARLEFLEYPLPGFEKDFKGWGVPYFYVTGNYKGVQLTAGDFYDQFGSGFIFRTYEERSLGIDNSLRGGRLVVQPFKGVNLKLIGGQQRRYWHHNDSWVYGGDLELNVEQWSQRMQESNTYLMLGGSIVSKHEGDEDILLFRPNGEQDEFGDPVMGAYKLNFPKNVGAFDVRARLQKGNYNILVEYARKGQDPSFDNKYIYRHGNALLLSGSYSKRGMSVLLQAKRSEDMAYRSARSMNGTSSFINHLPAFSMQQTYALAALYPYATQNALGEWAFQAELGYNFKRKTALGGKYGTNVKVNVSHIRSIDKNPLDIEDVKGTKGYTSKFFKMGDETYYQDINVQIEKKLSKQFKLNLMYMNQRYNKTVIEGEGGMINSNIAIAEGKYQFNRKFTLRGEVQYLATKHESGDWVHALLELSVLPYFMFTVSDMYGKPFVDNEYRDKEHYYMASVTFNYKAHRLMAGYGKTRAGYNCSGGVCRYVPASKGVQISYNFNF</sequence>
<protein>
    <submittedName>
        <fullName evidence="1">Uncharacterized protein</fullName>
    </submittedName>
</protein>
<comment type="caution">
    <text evidence="1">The sequence shown here is derived from an EMBL/GenBank/DDBJ whole genome shotgun (WGS) entry which is preliminary data.</text>
</comment>
<evidence type="ECO:0000313" key="1">
    <source>
        <dbReference type="EMBL" id="MBC8593663.1"/>
    </source>
</evidence>
<organism evidence="1 2">
    <name type="scientific">Jilunia laotingensis</name>
    <dbReference type="NCBI Taxonomy" id="2763675"/>
    <lineage>
        <taxon>Bacteria</taxon>
        <taxon>Pseudomonadati</taxon>
        <taxon>Bacteroidota</taxon>
        <taxon>Bacteroidia</taxon>
        <taxon>Bacteroidales</taxon>
        <taxon>Bacteroidaceae</taxon>
        <taxon>Jilunia</taxon>
    </lineage>
</organism>
<evidence type="ECO:0000313" key="2">
    <source>
        <dbReference type="Proteomes" id="UP000651085"/>
    </source>
</evidence>
<reference evidence="1" key="1">
    <citation type="submission" date="2020-08" db="EMBL/GenBank/DDBJ databases">
        <title>Genome public.</title>
        <authorList>
            <person name="Liu C."/>
            <person name="Sun Q."/>
        </authorList>
    </citation>
    <scope>NUCLEOTIDE SEQUENCE</scope>
    <source>
        <strain evidence="1">N12</strain>
    </source>
</reference>
<name>A0A926F3T9_9BACT</name>
<dbReference type="AlphaFoldDB" id="A0A926F3T9"/>
<keyword evidence="2" id="KW-1185">Reference proteome</keyword>
<accession>A0A926F3T9</accession>
<dbReference type="Pfam" id="PF19494">
    <property type="entry name" value="DUF6029"/>
    <property type="match status" value="1"/>
</dbReference>
<gene>
    <name evidence="1" type="ORF">H8744_10490</name>
</gene>
<dbReference type="InterPro" id="IPR046070">
    <property type="entry name" value="DUF6029"/>
</dbReference>